<reference evidence="8" key="1">
    <citation type="submission" date="2022-11" db="EMBL/GenBank/DDBJ databases">
        <title>Genome Sequence of Cubamyces cubensis.</title>
        <authorList>
            <person name="Buettner E."/>
        </authorList>
    </citation>
    <scope>NUCLEOTIDE SEQUENCE</scope>
    <source>
        <strain evidence="8">MPL-01</strain>
    </source>
</reference>
<dbReference type="Gene3D" id="2.60.120.260">
    <property type="entry name" value="Galactose-binding domain-like"/>
    <property type="match status" value="1"/>
</dbReference>
<evidence type="ECO:0000259" key="7">
    <source>
        <dbReference type="PROSITE" id="PS51469"/>
    </source>
</evidence>
<proteinExistence type="predicted"/>
<evidence type="ECO:0000256" key="6">
    <source>
        <dbReference type="SAM" id="Phobius"/>
    </source>
</evidence>
<evidence type="ECO:0000313" key="9">
    <source>
        <dbReference type="Proteomes" id="UP001215151"/>
    </source>
</evidence>
<evidence type="ECO:0000256" key="2">
    <source>
        <dbReference type="ARBA" id="ARBA00022692"/>
    </source>
</evidence>
<dbReference type="PANTHER" id="PTHR12911">
    <property type="entry name" value="SAD1/UNC-84-LIKE PROTEIN-RELATED"/>
    <property type="match status" value="1"/>
</dbReference>
<dbReference type="EMBL" id="JAPEVG010000543">
    <property type="protein sequence ID" value="KAJ8457606.1"/>
    <property type="molecule type" value="Genomic_DNA"/>
</dbReference>
<evidence type="ECO:0000256" key="3">
    <source>
        <dbReference type="ARBA" id="ARBA00022989"/>
    </source>
</evidence>
<comment type="subcellular location">
    <subcellularLocation>
        <location evidence="1">Membrane</location>
    </subcellularLocation>
</comment>
<name>A0AAD7X5G0_9APHY</name>
<evidence type="ECO:0000256" key="5">
    <source>
        <dbReference type="SAM" id="MobiDB-lite"/>
    </source>
</evidence>
<comment type="caution">
    <text evidence="8">The sequence shown here is derived from an EMBL/GenBank/DDBJ whole genome shotgun (WGS) entry which is preliminary data.</text>
</comment>
<feature type="transmembrane region" description="Helical" evidence="6">
    <location>
        <begin position="67"/>
        <end position="85"/>
    </location>
</feature>
<accession>A0AAD7X5G0</accession>
<feature type="domain" description="SUN" evidence="7">
    <location>
        <begin position="139"/>
        <end position="344"/>
    </location>
</feature>
<sequence>MSGGVSPFDPSRFVYEEPPKRVPAGGKTVRFEHGEPSFSEQVTRTHHVRHHGAPRAPRIHREFSTNVFAAGGLFILVLALLYAPLPFLDRPITHTGAPSLLQSGRKLLTEVWDPARSGPASSCTYPLDSARDLAKDAAFIARWGPVLHPDYALRANGGRIVSSLTSSPKGLRSTLPIPTPEPEVVIDEDMSIGRCWTTAVSGQLGISTSVLIHPRNITIDHIPRQIALDIDRAPRHMVLWGVIDGLSNIQRFCSLLTDGPEAEVLLERGPRGQTYPPLTGNHAFIALATFEYDISLESPTQTFAVFKVVATSDMDFGIFVLEVLDNWGAQDTCLYRVRIHGEPAEVQSQVVQKR</sequence>
<dbReference type="GO" id="GO:0034993">
    <property type="term" value="C:meiotic nuclear membrane microtubule tethering complex"/>
    <property type="evidence" value="ECO:0007669"/>
    <property type="project" value="TreeGrafter"/>
</dbReference>
<dbReference type="InterPro" id="IPR045119">
    <property type="entry name" value="SUN1-5"/>
</dbReference>
<dbReference type="InterPro" id="IPR012919">
    <property type="entry name" value="SUN_dom"/>
</dbReference>
<keyword evidence="9" id="KW-1185">Reference proteome</keyword>
<keyword evidence="2 6" id="KW-0812">Transmembrane</keyword>
<dbReference type="Proteomes" id="UP001215151">
    <property type="component" value="Unassembled WGS sequence"/>
</dbReference>
<organism evidence="8 9">
    <name type="scientific">Trametes cubensis</name>
    <dbReference type="NCBI Taxonomy" id="1111947"/>
    <lineage>
        <taxon>Eukaryota</taxon>
        <taxon>Fungi</taxon>
        <taxon>Dikarya</taxon>
        <taxon>Basidiomycota</taxon>
        <taxon>Agaricomycotina</taxon>
        <taxon>Agaricomycetes</taxon>
        <taxon>Polyporales</taxon>
        <taxon>Polyporaceae</taxon>
        <taxon>Trametes</taxon>
    </lineage>
</organism>
<feature type="region of interest" description="Disordered" evidence="5">
    <location>
        <begin position="1"/>
        <end position="26"/>
    </location>
</feature>
<dbReference type="PANTHER" id="PTHR12911:SF8">
    <property type="entry name" value="KLAROID PROTEIN-RELATED"/>
    <property type="match status" value="1"/>
</dbReference>
<gene>
    <name evidence="8" type="ORF">ONZ51_g11426</name>
</gene>
<dbReference type="GO" id="GO:0043495">
    <property type="term" value="F:protein-membrane adaptor activity"/>
    <property type="evidence" value="ECO:0007669"/>
    <property type="project" value="TreeGrafter"/>
</dbReference>
<protein>
    <recommendedName>
        <fullName evidence="7">SUN domain-containing protein</fullName>
    </recommendedName>
</protein>
<dbReference type="AlphaFoldDB" id="A0AAD7X5G0"/>
<dbReference type="Pfam" id="PF07738">
    <property type="entry name" value="Sad1_UNC"/>
    <property type="match status" value="2"/>
</dbReference>
<keyword evidence="3 6" id="KW-1133">Transmembrane helix</keyword>
<evidence type="ECO:0000313" key="8">
    <source>
        <dbReference type="EMBL" id="KAJ8457606.1"/>
    </source>
</evidence>
<evidence type="ECO:0000256" key="1">
    <source>
        <dbReference type="ARBA" id="ARBA00004370"/>
    </source>
</evidence>
<dbReference type="PROSITE" id="PS51469">
    <property type="entry name" value="SUN"/>
    <property type="match status" value="1"/>
</dbReference>
<keyword evidence="4 6" id="KW-0472">Membrane</keyword>
<evidence type="ECO:0000256" key="4">
    <source>
        <dbReference type="ARBA" id="ARBA00023136"/>
    </source>
</evidence>